<evidence type="ECO:0000256" key="1">
    <source>
        <dbReference type="SAM" id="Phobius"/>
    </source>
</evidence>
<accession>A0ABR5JWR2</accession>
<sequence length="61" mass="7403">MFGMYLKIVGNVFSSTYLGTMITAFVMKKNEDKNYMLQYIVQERKMWREDIRTETEKFCML</sequence>
<keyword evidence="1" id="KW-0472">Membrane</keyword>
<comment type="caution">
    <text evidence="2">The sequence shown here is derived from an EMBL/GenBank/DDBJ whole genome shotgun (WGS) entry which is preliminary data.</text>
</comment>
<proteinExistence type="predicted"/>
<dbReference type="EMBL" id="LGRV01000007">
    <property type="protein sequence ID" value="KOS66600.1"/>
    <property type="molecule type" value="Genomic_DNA"/>
</dbReference>
<keyword evidence="3" id="KW-1185">Reference proteome</keyword>
<dbReference type="Proteomes" id="UP000050668">
    <property type="component" value="Unassembled WGS sequence"/>
</dbReference>
<keyword evidence="1" id="KW-1133">Transmembrane helix</keyword>
<feature type="transmembrane region" description="Helical" evidence="1">
    <location>
        <begin position="6"/>
        <end position="27"/>
    </location>
</feature>
<keyword evidence="1" id="KW-0812">Transmembrane</keyword>
<evidence type="ECO:0000313" key="3">
    <source>
        <dbReference type="Proteomes" id="UP000050668"/>
    </source>
</evidence>
<reference evidence="3" key="1">
    <citation type="submission" date="2015-07" db="EMBL/GenBank/DDBJ databases">
        <title>Fjat-14205 dsm 2895.</title>
        <authorList>
            <person name="Liu B."/>
            <person name="Wang J."/>
            <person name="Zhu Y."/>
            <person name="Liu G."/>
            <person name="Chen Q."/>
            <person name="Chen Z."/>
            <person name="Lan J."/>
            <person name="Che J."/>
            <person name="Ge C."/>
            <person name="Shi H."/>
            <person name="Pan Z."/>
            <person name="Liu X."/>
        </authorList>
    </citation>
    <scope>NUCLEOTIDE SEQUENCE [LARGE SCALE GENOMIC DNA]</scope>
    <source>
        <strain evidence="3">DSM 25560</strain>
    </source>
</reference>
<organism evidence="2 3">
    <name type="scientific">Lysinibacillus contaminans</name>
    <dbReference type="NCBI Taxonomy" id="1293441"/>
    <lineage>
        <taxon>Bacteria</taxon>
        <taxon>Bacillati</taxon>
        <taxon>Bacillota</taxon>
        <taxon>Bacilli</taxon>
        <taxon>Bacillales</taxon>
        <taxon>Bacillaceae</taxon>
        <taxon>Lysinibacillus</taxon>
    </lineage>
</organism>
<dbReference type="RefSeq" id="WP_053585294.1">
    <property type="nucleotide sequence ID" value="NZ_LGRV01000007.1"/>
</dbReference>
<name>A0ABR5JWR2_9BACI</name>
<protein>
    <submittedName>
        <fullName evidence="2">Uncharacterized protein</fullName>
    </submittedName>
</protein>
<evidence type="ECO:0000313" key="2">
    <source>
        <dbReference type="EMBL" id="KOS66600.1"/>
    </source>
</evidence>
<gene>
    <name evidence="2" type="ORF">AEA09_17840</name>
</gene>